<proteinExistence type="predicted"/>
<reference evidence="1" key="1">
    <citation type="journal article" date="2015" name="Nature">
        <title>Complex archaea that bridge the gap between prokaryotes and eukaryotes.</title>
        <authorList>
            <person name="Spang A."/>
            <person name="Saw J.H."/>
            <person name="Jorgensen S.L."/>
            <person name="Zaremba-Niedzwiedzka K."/>
            <person name="Martijn J."/>
            <person name="Lind A.E."/>
            <person name="van Eijk R."/>
            <person name="Schleper C."/>
            <person name="Guy L."/>
            <person name="Ettema T.J."/>
        </authorList>
    </citation>
    <scope>NUCLEOTIDE SEQUENCE</scope>
</reference>
<name>A0A0F9IPC5_9ZZZZ</name>
<organism evidence="1">
    <name type="scientific">marine sediment metagenome</name>
    <dbReference type="NCBI Taxonomy" id="412755"/>
    <lineage>
        <taxon>unclassified sequences</taxon>
        <taxon>metagenomes</taxon>
        <taxon>ecological metagenomes</taxon>
    </lineage>
</organism>
<dbReference type="AlphaFoldDB" id="A0A0F9IPC5"/>
<feature type="non-terminal residue" evidence="1">
    <location>
        <position position="85"/>
    </location>
</feature>
<gene>
    <name evidence="1" type="ORF">LCGC14_1852980</name>
</gene>
<dbReference type="EMBL" id="LAZR01018637">
    <property type="protein sequence ID" value="KKL95595.1"/>
    <property type="molecule type" value="Genomic_DNA"/>
</dbReference>
<comment type="caution">
    <text evidence="1">The sequence shown here is derived from an EMBL/GenBank/DDBJ whole genome shotgun (WGS) entry which is preliminary data.</text>
</comment>
<protein>
    <submittedName>
        <fullName evidence="1">Uncharacterized protein</fullName>
    </submittedName>
</protein>
<sequence length="85" mass="10222">MEKNYFIKNSYIPNKLTEKVNVQEWEGLNLSKITYYYQYYVYLFCKKLIKNFKLKSVLDIGCRDANKLMKLIYPVCNNVYGIDVE</sequence>
<evidence type="ECO:0000313" key="1">
    <source>
        <dbReference type="EMBL" id="KKL95595.1"/>
    </source>
</evidence>
<accession>A0A0F9IPC5</accession>